<dbReference type="Proteomes" id="UP000190188">
    <property type="component" value="Unassembled WGS sequence"/>
</dbReference>
<keyword evidence="5" id="KW-0808">Transferase</keyword>
<evidence type="ECO:0000256" key="10">
    <source>
        <dbReference type="ARBA" id="ARBA00022989"/>
    </source>
</evidence>
<gene>
    <name evidence="15" type="ORF">BVG16_29235</name>
</gene>
<evidence type="ECO:0000313" key="16">
    <source>
        <dbReference type="Proteomes" id="UP000190188"/>
    </source>
</evidence>
<keyword evidence="6 13" id="KW-0812">Transmembrane</keyword>
<evidence type="ECO:0000256" key="9">
    <source>
        <dbReference type="ARBA" id="ARBA00022840"/>
    </source>
</evidence>
<dbReference type="STRING" id="1324314.BVG16_29235"/>
<keyword evidence="12 13" id="KW-0472">Membrane</keyword>
<evidence type="ECO:0000256" key="13">
    <source>
        <dbReference type="SAM" id="Phobius"/>
    </source>
</evidence>
<feature type="domain" description="Histidine kinase" evidence="14">
    <location>
        <begin position="213"/>
        <end position="418"/>
    </location>
</feature>
<dbReference type="SUPFAM" id="SSF47384">
    <property type="entry name" value="Homodimeric domain of signal transducing histidine kinase"/>
    <property type="match status" value="1"/>
</dbReference>
<dbReference type="EC" id="2.7.13.3" evidence="3"/>
<dbReference type="GO" id="GO:0000155">
    <property type="term" value="F:phosphorelay sensor kinase activity"/>
    <property type="evidence" value="ECO:0007669"/>
    <property type="project" value="InterPro"/>
</dbReference>
<dbReference type="PANTHER" id="PTHR43065">
    <property type="entry name" value="SENSOR HISTIDINE KINASE"/>
    <property type="match status" value="1"/>
</dbReference>
<dbReference type="Pfam" id="PF02518">
    <property type="entry name" value="HATPase_c"/>
    <property type="match status" value="1"/>
</dbReference>
<reference evidence="15 16" key="1">
    <citation type="submission" date="2017-01" db="EMBL/GenBank/DDBJ databases">
        <title>Genome analysis of Paenibacillus selenitrireducens ES3-24.</title>
        <authorList>
            <person name="Xu D."/>
            <person name="Yao R."/>
            <person name="Zheng S."/>
        </authorList>
    </citation>
    <scope>NUCLEOTIDE SEQUENCE [LARGE SCALE GENOMIC DNA]</scope>
    <source>
        <strain evidence="15 16">ES3-24</strain>
    </source>
</reference>
<dbReference type="EMBL" id="MSZX01000019">
    <property type="protein sequence ID" value="OPA73293.1"/>
    <property type="molecule type" value="Genomic_DNA"/>
</dbReference>
<keyword evidence="10 13" id="KW-1133">Transmembrane helix</keyword>
<evidence type="ECO:0000256" key="2">
    <source>
        <dbReference type="ARBA" id="ARBA00004651"/>
    </source>
</evidence>
<dbReference type="AlphaFoldDB" id="A0A1T2X152"/>
<evidence type="ECO:0000256" key="4">
    <source>
        <dbReference type="ARBA" id="ARBA00022475"/>
    </source>
</evidence>
<evidence type="ECO:0000256" key="7">
    <source>
        <dbReference type="ARBA" id="ARBA00022741"/>
    </source>
</evidence>
<organism evidence="15 16">
    <name type="scientific">Paenibacillus selenitireducens</name>
    <dbReference type="NCBI Taxonomy" id="1324314"/>
    <lineage>
        <taxon>Bacteria</taxon>
        <taxon>Bacillati</taxon>
        <taxon>Bacillota</taxon>
        <taxon>Bacilli</taxon>
        <taxon>Bacillales</taxon>
        <taxon>Paenibacillaceae</taxon>
        <taxon>Paenibacillus</taxon>
    </lineage>
</organism>
<evidence type="ECO:0000259" key="14">
    <source>
        <dbReference type="PROSITE" id="PS50109"/>
    </source>
</evidence>
<dbReference type="GO" id="GO:0071555">
    <property type="term" value="P:cell wall organization"/>
    <property type="evidence" value="ECO:0007669"/>
    <property type="project" value="InterPro"/>
</dbReference>
<feature type="transmembrane region" description="Helical" evidence="13">
    <location>
        <begin position="131"/>
        <end position="151"/>
    </location>
</feature>
<keyword evidence="8" id="KW-0418">Kinase</keyword>
<keyword evidence="11" id="KW-0902">Two-component regulatory system</keyword>
<feature type="transmembrane region" description="Helical" evidence="13">
    <location>
        <begin position="100"/>
        <end position="124"/>
    </location>
</feature>
<dbReference type="InterPro" id="IPR036890">
    <property type="entry name" value="HATPase_C_sf"/>
</dbReference>
<feature type="transmembrane region" description="Helical" evidence="13">
    <location>
        <begin position="37"/>
        <end position="56"/>
    </location>
</feature>
<comment type="caution">
    <text evidence="15">The sequence shown here is derived from an EMBL/GenBank/DDBJ whole genome shotgun (WGS) entry which is preliminary data.</text>
</comment>
<evidence type="ECO:0000256" key="5">
    <source>
        <dbReference type="ARBA" id="ARBA00022679"/>
    </source>
</evidence>
<feature type="transmembrane region" description="Helical" evidence="13">
    <location>
        <begin position="68"/>
        <end position="88"/>
    </location>
</feature>
<feature type="transmembrane region" description="Helical" evidence="13">
    <location>
        <begin position="163"/>
        <end position="185"/>
    </location>
</feature>
<evidence type="ECO:0000256" key="3">
    <source>
        <dbReference type="ARBA" id="ARBA00012438"/>
    </source>
</evidence>
<dbReference type="Gene3D" id="1.10.287.130">
    <property type="match status" value="1"/>
</dbReference>
<dbReference type="Pfam" id="PF07694">
    <property type="entry name" value="5TM-5TMR_LYT"/>
    <property type="match status" value="1"/>
</dbReference>
<evidence type="ECO:0000256" key="8">
    <source>
        <dbReference type="ARBA" id="ARBA00022777"/>
    </source>
</evidence>
<dbReference type="InterPro" id="IPR003661">
    <property type="entry name" value="HisK_dim/P_dom"/>
</dbReference>
<dbReference type="CDD" id="cd00082">
    <property type="entry name" value="HisKA"/>
    <property type="match status" value="1"/>
</dbReference>
<evidence type="ECO:0000256" key="1">
    <source>
        <dbReference type="ARBA" id="ARBA00000085"/>
    </source>
</evidence>
<dbReference type="SMART" id="SM00388">
    <property type="entry name" value="HisKA"/>
    <property type="match status" value="1"/>
</dbReference>
<keyword evidence="9" id="KW-0067">ATP-binding</keyword>
<dbReference type="Pfam" id="PF00512">
    <property type="entry name" value="HisKA"/>
    <property type="match status" value="1"/>
</dbReference>
<dbReference type="InterPro" id="IPR011620">
    <property type="entry name" value="Sig_transdc_His_kinase_LytS_TM"/>
</dbReference>
<dbReference type="InterPro" id="IPR003594">
    <property type="entry name" value="HATPase_dom"/>
</dbReference>
<keyword evidence="7" id="KW-0547">Nucleotide-binding</keyword>
<dbReference type="Gene3D" id="3.30.565.10">
    <property type="entry name" value="Histidine kinase-like ATPase, C-terminal domain"/>
    <property type="match status" value="1"/>
</dbReference>
<comment type="subcellular location">
    <subcellularLocation>
        <location evidence="2">Cell membrane</location>
        <topology evidence="2">Multi-pass membrane protein</topology>
    </subcellularLocation>
</comment>
<name>A0A1T2X152_9BACL</name>
<comment type="catalytic activity">
    <reaction evidence="1">
        <text>ATP + protein L-histidine = ADP + protein N-phospho-L-histidine.</text>
        <dbReference type="EC" id="2.7.13.3"/>
    </reaction>
</comment>
<keyword evidence="16" id="KW-1185">Reference proteome</keyword>
<dbReference type="SMART" id="SM00387">
    <property type="entry name" value="HATPase_c"/>
    <property type="match status" value="1"/>
</dbReference>
<feature type="transmembrane region" description="Helical" evidence="13">
    <location>
        <begin position="7"/>
        <end position="25"/>
    </location>
</feature>
<dbReference type="PANTHER" id="PTHR43065:SF46">
    <property type="entry name" value="C4-DICARBOXYLATE TRANSPORT SENSOR PROTEIN DCTB"/>
    <property type="match status" value="1"/>
</dbReference>
<evidence type="ECO:0000256" key="11">
    <source>
        <dbReference type="ARBA" id="ARBA00023012"/>
    </source>
</evidence>
<dbReference type="GO" id="GO:0005886">
    <property type="term" value="C:plasma membrane"/>
    <property type="evidence" value="ECO:0007669"/>
    <property type="project" value="UniProtKB-SubCell"/>
</dbReference>
<keyword evidence="4" id="KW-1003">Cell membrane</keyword>
<dbReference type="RefSeq" id="WP_078502737.1">
    <property type="nucleotide sequence ID" value="NZ_MSZX01000019.1"/>
</dbReference>
<evidence type="ECO:0000313" key="15">
    <source>
        <dbReference type="EMBL" id="OPA73293.1"/>
    </source>
</evidence>
<dbReference type="OrthoDB" id="9815750at2"/>
<dbReference type="InterPro" id="IPR036097">
    <property type="entry name" value="HisK_dim/P_sf"/>
</dbReference>
<protein>
    <recommendedName>
        <fullName evidence="3">histidine kinase</fullName>
        <ecNumber evidence="3">2.7.13.3</ecNumber>
    </recommendedName>
</protein>
<dbReference type="PROSITE" id="PS50109">
    <property type="entry name" value="HIS_KIN"/>
    <property type="match status" value="1"/>
</dbReference>
<sequence>MGVVTLLLNTLIILICVLSYQVFWLEREEKEPKNECLISLLAVTAIILCMTFPFNIQSGFIYDLRMVPILLCFIFGGLRSTLFVGVVYLSYRYYLGGVGFYSSVIIFVILYLIVSCLYFFVPLFLRKRKMFIGMLLLVAYILVLFFATTLFKHSSHQHLDLHFAQFLLLHFLINLFTMCISVYLINSMLEKKRLKEKIQRTEKLYILGELSATFAHEIGNPLTTVHGFLQFMMNNPISDMKRNEYLHIMMTELTHAESILAEYLTLTKSQETIQESIDLGSLIQEVLETLSSVAAENFVQIQCHLPSLVMIEANPLRVTQCLFNIIKNGIERMATGGILTVTLKQERKEIIIDITNTGVEMTREEIKRMGMPFYATKEKGTGLDTMMAYSVIKELKGDLEIKSKKGWTCCLITIPVASNDKMNSDSGNRCNDRILK</sequence>
<dbReference type="InterPro" id="IPR005467">
    <property type="entry name" value="His_kinase_dom"/>
</dbReference>
<dbReference type="SUPFAM" id="SSF55874">
    <property type="entry name" value="ATPase domain of HSP90 chaperone/DNA topoisomerase II/histidine kinase"/>
    <property type="match status" value="1"/>
</dbReference>
<evidence type="ECO:0000256" key="6">
    <source>
        <dbReference type="ARBA" id="ARBA00022692"/>
    </source>
</evidence>
<accession>A0A1T2X152</accession>
<dbReference type="GO" id="GO:0005524">
    <property type="term" value="F:ATP binding"/>
    <property type="evidence" value="ECO:0007669"/>
    <property type="project" value="UniProtKB-KW"/>
</dbReference>
<evidence type="ECO:0000256" key="12">
    <source>
        <dbReference type="ARBA" id="ARBA00023136"/>
    </source>
</evidence>
<proteinExistence type="predicted"/>